<dbReference type="OrthoDB" id="78072at2157"/>
<accession>B9AF38</accession>
<dbReference type="RefSeq" id="WP_004035839.1">
    <property type="nucleotide sequence ID" value="NZ_DS996911.1"/>
</dbReference>
<reference evidence="3 4" key="1">
    <citation type="submission" date="2008-10" db="EMBL/GenBank/DDBJ databases">
        <authorList>
            <person name="Fulton L."/>
            <person name="Clifton S."/>
            <person name="Fulton B."/>
            <person name="Xu J."/>
            <person name="Minx P."/>
            <person name="Pepin K.H."/>
            <person name="Johnson M."/>
            <person name="Bhonagiri V."/>
            <person name="Nash W.E."/>
            <person name="Mardis E.R."/>
            <person name="Wilson R.K."/>
        </authorList>
    </citation>
    <scope>NUCLEOTIDE SEQUENCE [LARGE SCALE GENOMIC DNA]</scope>
    <source>
        <strain evidence="3 4">DSM 2375</strain>
    </source>
</reference>
<feature type="compositionally biased region" description="Gly residues" evidence="1">
    <location>
        <begin position="197"/>
        <end position="213"/>
    </location>
</feature>
<evidence type="ECO:0000313" key="4">
    <source>
        <dbReference type="Proteomes" id="UP000003489"/>
    </source>
</evidence>
<proteinExistence type="predicted"/>
<evidence type="ECO:0000256" key="2">
    <source>
        <dbReference type="SAM" id="Phobius"/>
    </source>
</evidence>
<comment type="caution">
    <text evidence="3">The sequence shown here is derived from an EMBL/GenBank/DDBJ whole genome shotgun (WGS) entry which is preliminary data.</text>
</comment>
<protein>
    <submittedName>
        <fullName evidence="3">Uncharacterized protein</fullName>
    </submittedName>
</protein>
<dbReference type="AlphaFoldDB" id="B9AF38"/>
<feature type="compositionally biased region" description="Low complexity" evidence="1">
    <location>
        <begin position="214"/>
        <end position="223"/>
    </location>
</feature>
<dbReference type="HOGENOM" id="CLU_1237939_0_0_2"/>
<organism evidence="3 4">
    <name type="scientific">Methanobrevibacter smithii DSM 2375</name>
    <dbReference type="NCBI Taxonomy" id="483214"/>
    <lineage>
        <taxon>Archaea</taxon>
        <taxon>Methanobacteriati</taxon>
        <taxon>Methanobacteriota</taxon>
        <taxon>Methanomada group</taxon>
        <taxon>Methanobacteria</taxon>
        <taxon>Methanobacteriales</taxon>
        <taxon>Methanobacteriaceae</taxon>
        <taxon>Methanobrevibacter</taxon>
    </lineage>
</organism>
<feature type="compositionally biased region" description="Low complexity" evidence="1">
    <location>
        <begin position="171"/>
        <end position="196"/>
    </location>
</feature>
<feature type="region of interest" description="Disordered" evidence="1">
    <location>
        <begin position="47"/>
        <end position="79"/>
    </location>
</feature>
<gene>
    <name evidence="3" type="ORF">METSMIALI_00976</name>
</gene>
<dbReference type="Proteomes" id="UP000003489">
    <property type="component" value="Unassembled WGS sequence"/>
</dbReference>
<feature type="transmembrane region" description="Helical" evidence="2">
    <location>
        <begin position="109"/>
        <end position="131"/>
    </location>
</feature>
<keyword evidence="2" id="KW-1133">Transmembrane helix</keyword>
<reference evidence="3 4" key="2">
    <citation type="submission" date="2008-11" db="EMBL/GenBank/DDBJ databases">
        <title>Draft genome sequence of Methanobrevibacter smithii (DSM 2375).</title>
        <authorList>
            <person name="Sudarsanam P."/>
            <person name="Ley R."/>
            <person name="Guruge J."/>
            <person name="Turnbaugh P.J."/>
            <person name="Mahowald M."/>
            <person name="Liep D."/>
            <person name="Gordon J."/>
        </authorList>
    </citation>
    <scope>NUCLEOTIDE SEQUENCE [LARGE SCALE GENOMIC DNA]</scope>
    <source>
        <strain evidence="3 4">DSM 2375</strain>
    </source>
</reference>
<dbReference type="EMBL" id="ABYW01000007">
    <property type="protein sequence ID" value="EEE42078.1"/>
    <property type="molecule type" value="Genomic_DNA"/>
</dbReference>
<sequence>MPNDKEKLLRVMRCLDADYAHGKISEEKYRYFRSKYEDKLNTLDARDATNRIRSMQGKPSGKRKTNPKPPKLNKKKKEEQDLVQKYIINPKKGDKDFNKEKKPPMDNGTFKLIVVLVLVIGFTAGIGYGVLTFDFGNISVTDAQAIVEDTAFPEVEEVKVNDTDNDSVQVGDTYTSDNSYDSGDSSSGQGSGSYDSGTGGEESGSGGSSGSGDSGTVEGTVTG</sequence>
<evidence type="ECO:0000256" key="1">
    <source>
        <dbReference type="SAM" id="MobiDB-lite"/>
    </source>
</evidence>
<feature type="region of interest" description="Disordered" evidence="1">
    <location>
        <begin position="157"/>
        <end position="223"/>
    </location>
</feature>
<name>B9AF38_METSM</name>
<keyword evidence="2" id="KW-0472">Membrane</keyword>
<feature type="compositionally biased region" description="Basic residues" evidence="1">
    <location>
        <begin position="60"/>
        <end position="75"/>
    </location>
</feature>
<evidence type="ECO:0000313" key="3">
    <source>
        <dbReference type="EMBL" id="EEE42078.1"/>
    </source>
</evidence>
<dbReference type="PATRIC" id="fig|483214.13.peg.939"/>
<keyword evidence="2" id="KW-0812">Transmembrane</keyword>